<evidence type="ECO:0000313" key="3">
    <source>
        <dbReference type="EMBL" id="ABM27868.1"/>
    </source>
</evidence>
<evidence type="ECO:0000256" key="1">
    <source>
        <dbReference type="SAM" id="MobiDB-lite"/>
    </source>
</evidence>
<dbReference type="KEGG" id="dvl:Dvul_0847"/>
<proteinExistence type="predicted"/>
<keyword evidence="2" id="KW-1133">Transmembrane helix</keyword>
<evidence type="ECO:0000256" key="2">
    <source>
        <dbReference type="SAM" id="Phobius"/>
    </source>
</evidence>
<name>A0A0H3A8R7_NITV4</name>
<feature type="region of interest" description="Disordered" evidence="1">
    <location>
        <begin position="422"/>
        <end position="460"/>
    </location>
</feature>
<accession>A0A0H3A8R7</accession>
<reference evidence="4" key="1">
    <citation type="journal article" date="2009" name="Environ. Microbiol.">
        <title>Contribution of mobile genetic elements to Desulfovibrio vulgaris genome plasticity.</title>
        <authorList>
            <person name="Walker C.B."/>
            <person name="Stolyar S."/>
            <person name="Chivian D."/>
            <person name="Pinel N."/>
            <person name="Gabster J.A."/>
            <person name="Dehal P.S."/>
            <person name="He Z."/>
            <person name="Yang Z.K."/>
            <person name="Yen H.C."/>
            <person name="Zhou J."/>
            <person name="Wall J.D."/>
            <person name="Hazen T.C."/>
            <person name="Arkin A.P."/>
            <person name="Stahl D.A."/>
        </authorList>
    </citation>
    <scope>NUCLEOTIDE SEQUENCE [LARGE SCALE GENOMIC DNA]</scope>
    <source>
        <strain evidence="4">DP4</strain>
    </source>
</reference>
<keyword evidence="2" id="KW-0812">Transmembrane</keyword>
<dbReference type="AlphaFoldDB" id="A0A0H3A8R7"/>
<dbReference type="HOGENOM" id="CLU_053148_0_0_7"/>
<feature type="transmembrane region" description="Helical" evidence="2">
    <location>
        <begin position="364"/>
        <end position="383"/>
    </location>
</feature>
<keyword evidence="2" id="KW-0472">Membrane</keyword>
<sequence length="460" mass="49837">MTLSPARLACAVVTAMSLFWFIPDVYRRATNPEKVRATAYYSAVEERFMVRTDTFTGAGYADESGNPLEAPAFKERLPFLYFAELEKQGRFPATVAGVPVTAQDARNALQTVQLSPRMWNLPKMPLNVLLDAAPAGAHLSLPPDIFRITGTGLDFIRCADGSLDTAKTARFAEALRTADVRFPLRGLGSNPNPLKPFDEGCLLVDAEGRVFRLAMHKGEPRCRATGLAIDGEVKAITVEEHPRRAFVGTIVTGDAVHLVTYDDTLVRLPLEGFDAAGSYAVLRSDPLNVTLASADLRDRLTQPTRYIATDAQYNPVHTFDLYFPAEARSRIEAAQVVGSVLSPLALRQFAPEEGRVLFRIEPAASLPLAALGCALSVALLVLMRRRTRTGLHWGETLFVAATGLPGLAGVLVFGPLATPETGEATGKRLSHDEKRPADKSPEGLKGFHKKGCAPGCRGNE</sequence>
<dbReference type="RefSeq" id="WP_011791867.1">
    <property type="nucleotide sequence ID" value="NC_008751.1"/>
</dbReference>
<evidence type="ECO:0008006" key="5">
    <source>
        <dbReference type="Google" id="ProtNLM"/>
    </source>
</evidence>
<gene>
    <name evidence="3" type="ordered locus">Dvul_0847</name>
</gene>
<evidence type="ECO:0000313" key="4">
    <source>
        <dbReference type="Proteomes" id="UP000009173"/>
    </source>
</evidence>
<dbReference type="EMBL" id="CP000527">
    <property type="protein sequence ID" value="ABM27868.1"/>
    <property type="molecule type" value="Genomic_DNA"/>
</dbReference>
<dbReference type="Pfam" id="PF16149">
    <property type="entry name" value="DUF4857"/>
    <property type="match status" value="1"/>
</dbReference>
<dbReference type="InterPro" id="IPR032333">
    <property type="entry name" value="DUF4857"/>
</dbReference>
<dbReference type="Proteomes" id="UP000009173">
    <property type="component" value="Chromosome"/>
</dbReference>
<feature type="transmembrane region" description="Helical" evidence="2">
    <location>
        <begin position="395"/>
        <end position="417"/>
    </location>
</feature>
<organism evidence="3 4">
    <name type="scientific">Nitratidesulfovibrio vulgaris (strain DP4)</name>
    <name type="common">Desulfovibrio vulgaris</name>
    <dbReference type="NCBI Taxonomy" id="391774"/>
    <lineage>
        <taxon>Bacteria</taxon>
        <taxon>Pseudomonadati</taxon>
        <taxon>Thermodesulfobacteriota</taxon>
        <taxon>Desulfovibrionia</taxon>
        <taxon>Desulfovibrionales</taxon>
        <taxon>Desulfovibrionaceae</taxon>
        <taxon>Nitratidesulfovibrio</taxon>
    </lineage>
</organism>
<feature type="compositionally biased region" description="Basic and acidic residues" evidence="1">
    <location>
        <begin position="425"/>
        <end position="442"/>
    </location>
</feature>
<protein>
    <recommendedName>
        <fullName evidence="5">DUF4857 domain-containing protein</fullName>
    </recommendedName>
</protein>